<keyword evidence="5 12" id="KW-0812">Transmembrane</keyword>
<comment type="function">
    <text evidence="11">Transmembrane component of the tectonic-like complex, a complex localized at the transition zone of primary cilia and acting as a barrier that prevents diffusion of transmembrane proteins between the cilia and plasma membranes. Required for ciliogenesis and sonic hedgehog/SHH signaling.</text>
</comment>
<organism evidence="13 14">
    <name type="scientific">Laodelphax striatellus</name>
    <name type="common">Small brown planthopper</name>
    <name type="synonym">Delphax striatella</name>
    <dbReference type="NCBI Taxonomy" id="195883"/>
    <lineage>
        <taxon>Eukaryota</taxon>
        <taxon>Metazoa</taxon>
        <taxon>Ecdysozoa</taxon>
        <taxon>Arthropoda</taxon>
        <taxon>Hexapoda</taxon>
        <taxon>Insecta</taxon>
        <taxon>Pterygota</taxon>
        <taxon>Neoptera</taxon>
        <taxon>Paraneoptera</taxon>
        <taxon>Hemiptera</taxon>
        <taxon>Auchenorrhyncha</taxon>
        <taxon>Fulgoroidea</taxon>
        <taxon>Delphacidae</taxon>
        <taxon>Criomorphinae</taxon>
        <taxon>Laodelphax</taxon>
    </lineage>
</organism>
<keyword evidence="14" id="KW-1185">Reference proteome</keyword>
<protein>
    <recommendedName>
        <fullName evidence="3">Transmembrane protein 231</fullName>
    </recommendedName>
</protein>
<comment type="subcellular location">
    <subcellularLocation>
        <location evidence="1">Cell projection</location>
        <location evidence="1">Cilium membrane</location>
        <topology evidence="1">Multi-pass membrane protein</topology>
    </subcellularLocation>
</comment>
<dbReference type="OrthoDB" id="426438at2759"/>
<evidence type="ECO:0000256" key="5">
    <source>
        <dbReference type="ARBA" id="ARBA00022692"/>
    </source>
</evidence>
<dbReference type="FunCoup" id="A0A482XLE2">
    <property type="interactions" value="40"/>
</dbReference>
<dbReference type="Pfam" id="PF10149">
    <property type="entry name" value="TM231"/>
    <property type="match status" value="1"/>
</dbReference>
<dbReference type="EMBL" id="QKKF02007188">
    <property type="protein sequence ID" value="RZF46071.1"/>
    <property type="molecule type" value="Genomic_DNA"/>
</dbReference>
<evidence type="ECO:0000256" key="12">
    <source>
        <dbReference type="SAM" id="Phobius"/>
    </source>
</evidence>
<dbReference type="InParanoid" id="A0A482XLE2"/>
<feature type="transmembrane region" description="Helical" evidence="12">
    <location>
        <begin position="20"/>
        <end position="43"/>
    </location>
</feature>
<keyword evidence="8 12" id="KW-0472">Membrane</keyword>
<dbReference type="GO" id="GO:0060170">
    <property type="term" value="C:ciliary membrane"/>
    <property type="evidence" value="ECO:0007669"/>
    <property type="project" value="UniProtKB-SubCell"/>
</dbReference>
<keyword evidence="7" id="KW-0969">Cilium</keyword>
<evidence type="ECO:0000313" key="14">
    <source>
        <dbReference type="Proteomes" id="UP000291343"/>
    </source>
</evidence>
<evidence type="ECO:0000256" key="1">
    <source>
        <dbReference type="ARBA" id="ARBA00004272"/>
    </source>
</evidence>
<dbReference type="GO" id="GO:0035869">
    <property type="term" value="C:ciliary transition zone"/>
    <property type="evidence" value="ECO:0007669"/>
    <property type="project" value="TreeGrafter"/>
</dbReference>
<evidence type="ECO:0000256" key="2">
    <source>
        <dbReference type="ARBA" id="ARBA00009082"/>
    </source>
</evidence>
<name>A0A482XLE2_LAOST</name>
<dbReference type="Proteomes" id="UP000291343">
    <property type="component" value="Unassembled WGS sequence"/>
</dbReference>
<evidence type="ECO:0000256" key="3">
    <source>
        <dbReference type="ARBA" id="ARBA00015087"/>
    </source>
</evidence>
<keyword evidence="9" id="KW-0325">Glycoprotein</keyword>
<dbReference type="STRING" id="195883.A0A482XLE2"/>
<evidence type="ECO:0000256" key="6">
    <source>
        <dbReference type="ARBA" id="ARBA00022989"/>
    </source>
</evidence>
<evidence type="ECO:0000256" key="11">
    <source>
        <dbReference type="ARBA" id="ARBA00024803"/>
    </source>
</evidence>
<sequence length="303" mass="35894">MVLYEVFSHPVLYTYKGRLFSKATALIIFTTFLTFFLPLLFAFKTHGFWLKSASYREKPDVSFKYEYFFMLHTERIVEPIICTSVPVLNNVFKNRNSCPIIRVKEDDINADGFNDVLSFELEALLNNDENVFGLTLILIFEYNLYSHCYLEMESMAVIQEMTSMPGSRFDIAADLQLIQKSPMNPRIRHTMYRDPIFHSNSFNLQETFKEYSMRNLSTRLTNSYSTWTYGRAITDPFILKVQIDYPETLVTYQPGFWQEIKWSWTQYFSVLVPIILVFRELKKFIFSNHLIHTFSSIPWIKDK</sequence>
<evidence type="ECO:0000256" key="8">
    <source>
        <dbReference type="ARBA" id="ARBA00023136"/>
    </source>
</evidence>
<dbReference type="GO" id="GO:0060271">
    <property type="term" value="P:cilium assembly"/>
    <property type="evidence" value="ECO:0007669"/>
    <property type="project" value="TreeGrafter"/>
</dbReference>
<evidence type="ECO:0000256" key="9">
    <source>
        <dbReference type="ARBA" id="ARBA00023180"/>
    </source>
</evidence>
<keyword evidence="6 12" id="KW-1133">Transmembrane helix</keyword>
<evidence type="ECO:0000256" key="4">
    <source>
        <dbReference type="ARBA" id="ARBA00022475"/>
    </source>
</evidence>
<dbReference type="InterPro" id="IPR019306">
    <property type="entry name" value="TMEM231"/>
</dbReference>
<keyword evidence="10" id="KW-0966">Cell projection</keyword>
<comment type="caution">
    <text evidence="13">The sequence shown here is derived from an EMBL/GenBank/DDBJ whole genome shotgun (WGS) entry which is preliminary data.</text>
</comment>
<accession>A0A482XLE2</accession>
<dbReference type="PANTHER" id="PTHR14605">
    <property type="entry name" value="CHST5 PROTEIN"/>
    <property type="match status" value="1"/>
</dbReference>
<dbReference type="GO" id="GO:0032880">
    <property type="term" value="P:regulation of protein localization"/>
    <property type="evidence" value="ECO:0007669"/>
    <property type="project" value="TreeGrafter"/>
</dbReference>
<gene>
    <name evidence="13" type="ORF">LSTR_LSTR004784</name>
</gene>
<dbReference type="PANTHER" id="PTHR14605:SF1">
    <property type="entry name" value="TRANSMEMBRANE PROTEIN 231"/>
    <property type="match status" value="1"/>
</dbReference>
<evidence type="ECO:0000256" key="7">
    <source>
        <dbReference type="ARBA" id="ARBA00023069"/>
    </source>
</evidence>
<proteinExistence type="inferred from homology"/>
<evidence type="ECO:0000313" key="13">
    <source>
        <dbReference type="EMBL" id="RZF46071.1"/>
    </source>
</evidence>
<dbReference type="AlphaFoldDB" id="A0A482XLE2"/>
<comment type="similarity">
    <text evidence="2">Belongs to the TMEM231 family.</text>
</comment>
<reference evidence="13 14" key="1">
    <citation type="journal article" date="2017" name="Gigascience">
        <title>Genome sequence of the small brown planthopper, Laodelphax striatellus.</title>
        <authorList>
            <person name="Zhu J."/>
            <person name="Jiang F."/>
            <person name="Wang X."/>
            <person name="Yang P."/>
            <person name="Bao Y."/>
            <person name="Zhao W."/>
            <person name="Wang W."/>
            <person name="Lu H."/>
            <person name="Wang Q."/>
            <person name="Cui N."/>
            <person name="Li J."/>
            <person name="Chen X."/>
            <person name="Luo L."/>
            <person name="Yu J."/>
            <person name="Kang L."/>
            <person name="Cui F."/>
        </authorList>
    </citation>
    <scope>NUCLEOTIDE SEQUENCE [LARGE SCALE GENOMIC DNA]</scope>
    <source>
        <strain evidence="13">Lst14</strain>
    </source>
</reference>
<evidence type="ECO:0000256" key="10">
    <source>
        <dbReference type="ARBA" id="ARBA00023273"/>
    </source>
</evidence>
<keyword evidence="4" id="KW-1003">Cell membrane</keyword>